<accession>A0A699WZ90</accession>
<evidence type="ECO:0000313" key="2">
    <source>
        <dbReference type="EMBL" id="GFD52489.1"/>
    </source>
</evidence>
<keyword evidence="1" id="KW-0175">Coiled coil</keyword>
<protein>
    <submittedName>
        <fullName evidence="2">Uncharacterized protein</fullName>
    </submittedName>
</protein>
<feature type="coiled-coil region" evidence="1">
    <location>
        <begin position="76"/>
        <end position="107"/>
    </location>
</feature>
<feature type="non-terminal residue" evidence="2">
    <location>
        <position position="1"/>
    </location>
</feature>
<dbReference type="AlphaFoldDB" id="A0A699WZ90"/>
<comment type="caution">
    <text evidence="2">The sequence shown here is derived from an EMBL/GenBank/DDBJ whole genome shotgun (WGS) entry which is preliminary data.</text>
</comment>
<sequence>LNDWLGVLNYTAAFETMGVRSRGMVGGLYEGQKNRGIRRLDSSQSGMSVPTATGDVVIQSGKIDDVFAQQVVAARREAMQARISESEDKLADAIKELEARLRDARHL</sequence>
<gene>
    <name evidence="2" type="ORF">Tci_924458</name>
</gene>
<feature type="non-terminal residue" evidence="2">
    <location>
        <position position="107"/>
    </location>
</feature>
<reference evidence="2" key="1">
    <citation type="journal article" date="2019" name="Sci. Rep.">
        <title>Draft genome of Tanacetum cinerariifolium, the natural source of mosquito coil.</title>
        <authorList>
            <person name="Yamashiro T."/>
            <person name="Shiraishi A."/>
            <person name="Satake H."/>
            <person name="Nakayama K."/>
        </authorList>
    </citation>
    <scope>NUCLEOTIDE SEQUENCE</scope>
</reference>
<evidence type="ECO:0000256" key="1">
    <source>
        <dbReference type="SAM" id="Coils"/>
    </source>
</evidence>
<organism evidence="2">
    <name type="scientific">Tanacetum cinerariifolium</name>
    <name type="common">Dalmatian daisy</name>
    <name type="synonym">Chrysanthemum cinerariifolium</name>
    <dbReference type="NCBI Taxonomy" id="118510"/>
    <lineage>
        <taxon>Eukaryota</taxon>
        <taxon>Viridiplantae</taxon>
        <taxon>Streptophyta</taxon>
        <taxon>Embryophyta</taxon>
        <taxon>Tracheophyta</taxon>
        <taxon>Spermatophyta</taxon>
        <taxon>Magnoliopsida</taxon>
        <taxon>eudicotyledons</taxon>
        <taxon>Gunneridae</taxon>
        <taxon>Pentapetalae</taxon>
        <taxon>asterids</taxon>
        <taxon>campanulids</taxon>
        <taxon>Asterales</taxon>
        <taxon>Asteraceae</taxon>
        <taxon>Asteroideae</taxon>
        <taxon>Anthemideae</taxon>
        <taxon>Anthemidinae</taxon>
        <taxon>Tanacetum</taxon>
    </lineage>
</organism>
<name>A0A699WZ90_TANCI</name>
<proteinExistence type="predicted"/>
<dbReference type="EMBL" id="BKCJ011782880">
    <property type="protein sequence ID" value="GFD52489.1"/>
    <property type="molecule type" value="Genomic_DNA"/>
</dbReference>